<keyword evidence="6" id="KW-0520">NAD</keyword>
<dbReference type="Pfam" id="PF16363">
    <property type="entry name" value="GDP_Man_Dehyd"/>
    <property type="match status" value="1"/>
</dbReference>
<dbReference type="PROSITE" id="PS00061">
    <property type="entry name" value="ADH_SHORT"/>
    <property type="match status" value="1"/>
</dbReference>
<dbReference type="NCBIfam" id="TIGR01181">
    <property type="entry name" value="dTDP_gluc_dehyt"/>
    <property type="match status" value="1"/>
</dbReference>
<comment type="cofactor">
    <cofactor evidence="2 8">
        <name>NAD(+)</name>
        <dbReference type="ChEBI" id="CHEBI:57540"/>
    </cofactor>
</comment>
<evidence type="ECO:0000313" key="11">
    <source>
        <dbReference type="Proteomes" id="UP001500902"/>
    </source>
</evidence>
<proteinExistence type="inferred from homology"/>
<keyword evidence="7 8" id="KW-0456">Lyase</keyword>
<evidence type="ECO:0000256" key="6">
    <source>
        <dbReference type="ARBA" id="ARBA00023027"/>
    </source>
</evidence>
<evidence type="ECO:0000256" key="4">
    <source>
        <dbReference type="ARBA" id="ARBA00011990"/>
    </source>
</evidence>
<comment type="similarity">
    <text evidence="3 8">Belongs to the NAD(P)-dependent epimerase/dehydratase family. dTDP-glucose dehydratase subfamily.</text>
</comment>
<evidence type="ECO:0000256" key="5">
    <source>
        <dbReference type="ARBA" id="ARBA00016977"/>
    </source>
</evidence>
<gene>
    <name evidence="10" type="primary">rfbB_2</name>
    <name evidence="10" type="ORF">GCM10022224_051690</name>
</gene>
<sequence length="356" mass="39052">MSWTAVSPARRTRPDHADYERLIMRVLVTGGAGFIGSNFVDRVIRGTYPALAGAEVVVLDKLTYAGNLENLADVAADPRFRFVHGDVTDAPLVRDAMDGVDLVVHFAAESHVDRSIEEGAEFVRTNVLGTQVLLQCALDARVGRFVHVSTDEVYGSIAAGSFSEADPLRPNSPYSASKAASDLLALAYHRTHGLDVRVTRCSNNYGPYQFPEKVIPLFVTNLADGLPVPLYGDGRNVRDWLHVDDHCDGIALVAESGRAGDVYNIGGGTELSNRELTGMLLETMGADWSSVRPVPDRKGHDFRYSVDIGKIQRELGYTPRVRFGEGLAATVRWYLDNRDWWKPLKGYEPAEGAQSC</sequence>
<dbReference type="InterPro" id="IPR020904">
    <property type="entry name" value="Sc_DH/Rdtase_CS"/>
</dbReference>
<dbReference type="CDD" id="cd05246">
    <property type="entry name" value="dTDP_GD_SDR_e"/>
    <property type="match status" value="1"/>
</dbReference>
<organism evidence="10 11">
    <name type="scientific">Nonomuraea antimicrobica</name>
    <dbReference type="NCBI Taxonomy" id="561173"/>
    <lineage>
        <taxon>Bacteria</taxon>
        <taxon>Bacillati</taxon>
        <taxon>Actinomycetota</taxon>
        <taxon>Actinomycetes</taxon>
        <taxon>Streptosporangiales</taxon>
        <taxon>Streptosporangiaceae</taxon>
        <taxon>Nonomuraea</taxon>
    </lineage>
</organism>
<evidence type="ECO:0000256" key="2">
    <source>
        <dbReference type="ARBA" id="ARBA00001911"/>
    </source>
</evidence>
<evidence type="ECO:0000256" key="1">
    <source>
        <dbReference type="ARBA" id="ARBA00001539"/>
    </source>
</evidence>
<keyword evidence="11" id="KW-1185">Reference proteome</keyword>
<dbReference type="InterPro" id="IPR036291">
    <property type="entry name" value="NAD(P)-bd_dom_sf"/>
</dbReference>
<dbReference type="InterPro" id="IPR016040">
    <property type="entry name" value="NAD(P)-bd_dom"/>
</dbReference>
<feature type="domain" description="NAD(P)-binding" evidence="9">
    <location>
        <begin position="27"/>
        <end position="328"/>
    </location>
</feature>
<dbReference type="PANTHER" id="PTHR43000">
    <property type="entry name" value="DTDP-D-GLUCOSE 4,6-DEHYDRATASE-RELATED"/>
    <property type="match status" value="1"/>
</dbReference>
<evidence type="ECO:0000313" key="10">
    <source>
        <dbReference type="EMBL" id="GAA3681076.1"/>
    </source>
</evidence>
<comment type="caution">
    <text evidence="10">The sequence shown here is derived from an EMBL/GenBank/DDBJ whole genome shotgun (WGS) entry which is preliminary data.</text>
</comment>
<name>A0ABP7C9B8_9ACTN</name>
<dbReference type="EC" id="4.2.1.46" evidence="4 8"/>
<dbReference type="SUPFAM" id="SSF51735">
    <property type="entry name" value="NAD(P)-binding Rossmann-fold domains"/>
    <property type="match status" value="1"/>
</dbReference>
<evidence type="ECO:0000256" key="8">
    <source>
        <dbReference type="RuleBase" id="RU004473"/>
    </source>
</evidence>
<protein>
    <recommendedName>
        <fullName evidence="5 8">dTDP-glucose 4,6-dehydratase</fullName>
        <ecNumber evidence="4 8">4.2.1.46</ecNumber>
    </recommendedName>
</protein>
<evidence type="ECO:0000259" key="9">
    <source>
        <dbReference type="Pfam" id="PF16363"/>
    </source>
</evidence>
<dbReference type="Proteomes" id="UP001500902">
    <property type="component" value="Unassembled WGS sequence"/>
</dbReference>
<evidence type="ECO:0000256" key="3">
    <source>
        <dbReference type="ARBA" id="ARBA00008178"/>
    </source>
</evidence>
<accession>A0ABP7C9B8</accession>
<dbReference type="EMBL" id="BAAAZP010000094">
    <property type="protein sequence ID" value="GAA3681076.1"/>
    <property type="molecule type" value="Genomic_DNA"/>
</dbReference>
<reference evidence="11" key="1">
    <citation type="journal article" date="2019" name="Int. J. Syst. Evol. Microbiol.">
        <title>The Global Catalogue of Microorganisms (GCM) 10K type strain sequencing project: providing services to taxonomists for standard genome sequencing and annotation.</title>
        <authorList>
            <consortium name="The Broad Institute Genomics Platform"/>
            <consortium name="The Broad Institute Genome Sequencing Center for Infectious Disease"/>
            <person name="Wu L."/>
            <person name="Ma J."/>
        </authorList>
    </citation>
    <scope>NUCLEOTIDE SEQUENCE [LARGE SCALE GENOMIC DNA]</scope>
    <source>
        <strain evidence="11">JCM 16904</strain>
    </source>
</reference>
<evidence type="ECO:0000256" key="7">
    <source>
        <dbReference type="ARBA" id="ARBA00023239"/>
    </source>
</evidence>
<comment type="catalytic activity">
    <reaction evidence="1 8">
        <text>dTDP-alpha-D-glucose = dTDP-4-dehydro-6-deoxy-alpha-D-glucose + H2O</text>
        <dbReference type="Rhea" id="RHEA:17221"/>
        <dbReference type="ChEBI" id="CHEBI:15377"/>
        <dbReference type="ChEBI" id="CHEBI:57477"/>
        <dbReference type="ChEBI" id="CHEBI:57649"/>
        <dbReference type="EC" id="4.2.1.46"/>
    </reaction>
</comment>
<dbReference type="InterPro" id="IPR005888">
    <property type="entry name" value="dTDP_Gluc_deHydtase"/>
</dbReference>
<dbReference type="Gene3D" id="3.40.50.720">
    <property type="entry name" value="NAD(P)-binding Rossmann-like Domain"/>
    <property type="match status" value="1"/>
</dbReference>
<dbReference type="Gene3D" id="3.90.25.10">
    <property type="entry name" value="UDP-galactose 4-epimerase, domain 1"/>
    <property type="match status" value="1"/>
</dbReference>